<dbReference type="SUPFAM" id="SSF46785">
    <property type="entry name" value="Winged helix' DNA-binding domain"/>
    <property type="match status" value="1"/>
</dbReference>
<dbReference type="InterPro" id="IPR000847">
    <property type="entry name" value="LysR_HTH_N"/>
</dbReference>
<feature type="domain" description="HTH lysR-type" evidence="5">
    <location>
        <begin position="11"/>
        <end position="63"/>
    </location>
</feature>
<dbReference type="SUPFAM" id="SSF53850">
    <property type="entry name" value="Periplasmic binding protein-like II"/>
    <property type="match status" value="1"/>
</dbReference>
<evidence type="ECO:0000256" key="3">
    <source>
        <dbReference type="ARBA" id="ARBA00023125"/>
    </source>
</evidence>
<dbReference type="PANTHER" id="PTHR30419">
    <property type="entry name" value="HTH-TYPE TRANSCRIPTIONAL REGULATOR YBHD"/>
    <property type="match status" value="1"/>
</dbReference>
<dbReference type="PROSITE" id="PS50931">
    <property type="entry name" value="HTH_LYSR"/>
    <property type="match status" value="1"/>
</dbReference>
<dbReference type="GO" id="GO:0003677">
    <property type="term" value="F:DNA binding"/>
    <property type="evidence" value="ECO:0007669"/>
    <property type="project" value="UniProtKB-KW"/>
</dbReference>
<evidence type="ECO:0000256" key="1">
    <source>
        <dbReference type="ARBA" id="ARBA00009437"/>
    </source>
</evidence>
<dbReference type="CDD" id="cd05466">
    <property type="entry name" value="PBP2_LTTR_substrate"/>
    <property type="match status" value="1"/>
</dbReference>
<comment type="caution">
    <text evidence="6">The sequence shown here is derived from an EMBL/GenBank/DDBJ whole genome shotgun (WGS) entry which is preliminary data.</text>
</comment>
<protein>
    <submittedName>
        <fullName evidence="6">LysR family transcriptional regulator</fullName>
    </submittedName>
</protein>
<proteinExistence type="inferred from homology"/>
<dbReference type="GO" id="GO:0003700">
    <property type="term" value="F:DNA-binding transcription factor activity"/>
    <property type="evidence" value="ECO:0007669"/>
    <property type="project" value="InterPro"/>
</dbReference>
<dbReference type="InterPro" id="IPR036388">
    <property type="entry name" value="WH-like_DNA-bd_sf"/>
</dbReference>
<evidence type="ECO:0000256" key="2">
    <source>
        <dbReference type="ARBA" id="ARBA00023015"/>
    </source>
</evidence>
<gene>
    <name evidence="6" type="primary">lysR_2</name>
    <name evidence="6" type="ORF">IWT5_00642</name>
</gene>
<evidence type="ECO:0000256" key="4">
    <source>
        <dbReference type="ARBA" id="ARBA00023163"/>
    </source>
</evidence>
<keyword evidence="2" id="KW-0805">Transcription regulation</keyword>
<keyword evidence="7" id="KW-1185">Reference proteome</keyword>
<dbReference type="InterPro" id="IPR050950">
    <property type="entry name" value="HTH-type_LysR_regulators"/>
</dbReference>
<sequence>MKTLTRENQMIQILEAVAKYGNISVVADQLFMTQPTVSKLIRNQERQYGVDLLDRTQHPLKLTYAGEYYLNQIKQLVQSYQVMSHEMQQFASNQVGRLTIGVNPSLAQIILPPLLPAFHQRFPQIEIRLIEKSSAEMETAIINQELDLYLGITPAYSPKLGYKRLYTDSGILLIPATFETQQLPTESIADISPLVNGRDFIVETDTSGFQRLVNSYLTKYHITPNVVLRTANINTAASLSLGGLGATIVPASAISPLTKEKMRTVSILPTTFQCDIAIAYPTQCDCSSQAQGVIELAQKQFQTIHEKRD</sequence>
<comment type="similarity">
    <text evidence="1">Belongs to the LysR transcriptional regulatory family.</text>
</comment>
<reference evidence="6 7" key="1">
    <citation type="submission" date="2015-11" db="EMBL/GenBank/DDBJ databases">
        <title>Draft genome sequences of new species of the genus Lactobacillus isolated from orchardgrass silage.</title>
        <authorList>
            <person name="Tohno M."/>
            <person name="Tanizawa Y."/>
            <person name="Arita M."/>
        </authorList>
    </citation>
    <scope>NUCLEOTIDE SEQUENCE [LARGE SCALE GENOMIC DNA]</scope>
    <source>
        <strain evidence="6 7">IWT5</strain>
    </source>
</reference>
<dbReference type="InterPro" id="IPR036390">
    <property type="entry name" value="WH_DNA-bd_sf"/>
</dbReference>
<dbReference type="Gene3D" id="3.40.190.290">
    <property type="match status" value="1"/>
</dbReference>
<accession>A0A1Z5H502</accession>
<keyword evidence="3" id="KW-0238">DNA-binding</keyword>
<dbReference type="Gene3D" id="1.10.10.10">
    <property type="entry name" value="Winged helix-like DNA-binding domain superfamily/Winged helix DNA-binding domain"/>
    <property type="match status" value="1"/>
</dbReference>
<keyword evidence="4" id="KW-0804">Transcription</keyword>
<dbReference type="GO" id="GO:0005829">
    <property type="term" value="C:cytosol"/>
    <property type="evidence" value="ECO:0007669"/>
    <property type="project" value="TreeGrafter"/>
</dbReference>
<dbReference type="Proteomes" id="UP000223370">
    <property type="component" value="Unassembled WGS sequence"/>
</dbReference>
<dbReference type="EMBL" id="BCMJ01000002">
    <property type="protein sequence ID" value="GAT18368.1"/>
    <property type="molecule type" value="Genomic_DNA"/>
</dbReference>
<dbReference type="InterPro" id="IPR005119">
    <property type="entry name" value="LysR_subst-bd"/>
</dbReference>
<evidence type="ECO:0000313" key="7">
    <source>
        <dbReference type="Proteomes" id="UP000223370"/>
    </source>
</evidence>
<name>A0A1Z5H502_9LACO</name>
<dbReference type="Pfam" id="PF00126">
    <property type="entry name" value="HTH_1"/>
    <property type="match status" value="1"/>
</dbReference>
<dbReference type="PANTHER" id="PTHR30419:SF28">
    <property type="entry name" value="HTH-TYPE TRANSCRIPTIONAL REGULATOR BSDA"/>
    <property type="match status" value="1"/>
</dbReference>
<dbReference type="RefSeq" id="WP_098823878.1">
    <property type="nucleotide sequence ID" value="NZ_BCMJ01000002.1"/>
</dbReference>
<evidence type="ECO:0000259" key="5">
    <source>
        <dbReference type="PROSITE" id="PS50931"/>
    </source>
</evidence>
<dbReference type="Pfam" id="PF03466">
    <property type="entry name" value="LysR_substrate"/>
    <property type="match status" value="1"/>
</dbReference>
<evidence type="ECO:0000313" key="6">
    <source>
        <dbReference type="EMBL" id="GAT18368.1"/>
    </source>
</evidence>
<organism evidence="6 7">
    <name type="scientific">Secundilactobacillus silagincola</name>
    <dbReference type="NCBI Taxonomy" id="1714681"/>
    <lineage>
        <taxon>Bacteria</taxon>
        <taxon>Bacillati</taxon>
        <taxon>Bacillota</taxon>
        <taxon>Bacilli</taxon>
        <taxon>Lactobacillales</taxon>
        <taxon>Lactobacillaceae</taxon>
        <taxon>Secundilactobacillus</taxon>
    </lineage>
</organism>
<dbReference type="OrthoDB" id="9803735at2"/>
<dbReference type="AlphaFoldDB" id="A0A1Z5H502"/>